<evidence type="ECO:0000313" key="1">
    <source>
        <dbReference type="EMBL" id="VAW63726.1"/>
    </source>
</evidence>
<dbReference type="AlphaFoldDB" id="A0A3B0Y5S0"/>
<name>A0A3B0Y5S0_9ZZZZ</name>
<dbReference type="InterPro" id="IPR029063">
    <property type="entry name" value="SAM-dependent_MTases_sf"/>
</dbReference>
<evidence type="ECO:0008006" key="2">
    <source>
        <dbReference type="Google" id="ProtNLM"/>
    </source>
</evidence>
<protein>
    <recommendedName>
        <fullName evidence="2">SAM-dependent methyltransferase</fullName>
    </recommendedName>
</protein>
<dbReference type="PANTHER" id="PTHR38451:SF1">
    <property type="entry name" value="TRNA (ADENINE(22)-N(1))-METHYLTRANSFERASE"/>
    <property type="match status" value="1"/>
</dbReference>
<proteinExistence type="predicted"/>
<dbReference type="Pfam" id="PF12847">
    <property type="entry name" value="Methyltransf_18"/>
    <property type="match status" value="1"/>
</dbReference>
<reference evidence="1" key="1">
    <citation type="submission" date="2018-06" db="EMBL/GenBank/DDBJ databases">
        <authorList>
            <person name="Zhirakovskaya E."/>
        </authorList>
    </citation>
    <scope>NUCLEOTIDE SEQUENCE</scope>
</reference>
<dbReference type="EMBL" id="UOFI01000045">
    <property type="protein sequence ID" value="VAW63726.1"/>
    <property type="molecule type" value="Genomic_DNA"/>
</dbReference>
<dbReference type="PANTHER" id="PTHR38451">
    <property type="entry name" value="TRNA (ADENINE(22)-N(1))-METHYLTRANSFERASE"/>
    <property type="match status" value="1"/>
</dbReference>
<organism evidence="1">
    <name type="scientific">hydrothermal vent metagenome</name>
    <dbReference type="NCBI Taxonomy" id="652676"/>
    <lineage>
        <taxon>unclassified sequences</taxon>
        <taxon>metagenomes</taxon>
        <taxon>ecological metagenomes</taxon>
    </lineage>
</organism>
<sequence>MNSPPKLGKRLNEIFELIKQAQENALYHSIWDCCCDHGYLGINILNEHLCENLIFVDQLPHIINQLTDTLTRFYSNEADAEYKLIVADAGELNFDSQYRHLVVLAGVGGDVIIKIIDAIECNHPDVQVDYIFCPNSKQRVLREYLATQRFGLFSERLVCENKRYYEVIYIQGKTRENSRTGELLSVPASCKLWDQYNIDHQRYLKKINALRRSKKPLHKKKHRYTGRKNT</sequence>
<gene>
    <name evidence="1" type="ORF">MNBD_GAMMA09-2037</name>
</gene>
<dbReference type="Gene3D" id="3.40.50.150">
    <property type="entry name" value="Vaccinia Virus protein VP39"/>
    <property type="match status" value="1"/>
</dbReference>
<accession>A0A3B0Y5S0</accession>